<dbReference type="EMBL" id="JQBS01000003">
    <property type="protein sequence ID" value="KRN57669.1"/>
    <property type="molecule type" value="Genomic_DNA"/>
</dbReference>
<proteinExistence type="predicted"/>
<comment type="caution">
    <text evidence="1">The sequence shown here is derived from an EMBL/GenBank/DDBJ whole genome shotgun (WGS) entry which is preliminary data.</text>
</comment>
<dbReference type="eggNOG" id="COG4506">
    <property type="taxonomic scope" value="Bacteria"/>
</dbReference>
<dbReference type="GeneID" id="89588054"/>
<reference evidence="1 2" key="1">
    <citation type="journal article" date="2015" name="Genome Announc.">
        <title>Expanding the biotechnology potential of lactobacilli through comparative genomics of 213 strains and associated genera.</title>
        <authorList>
            <person name="Sun Z."/>
            <person name="Harris H.M."/>
            <person name="McCann A."/>
            <person name="Guo C."/>
            <person name="Argimon S."/>
            <person name="Zhang W."/>
            <person name="Yang X."/>
            <person name="Jeffery I.B."/>
            <person name="Cooney J.C."/>
            <person name="Kagawa T.F."/>
            <person name="Liu W."/>
            <person name="Song Y."/>
            <person name="Salvetti E."/>
            <person name="Wrobel A."/>
            <person name="Rasinkangas P."/>
            <person name="Parkhill J."/>
            <person name="Rea M.C."/>
            <person name="O'Sullivan O."/>
            <person name="Ritari J."/>
            <person name="Douillard F.P."/>
            <person name="Paul Ross R."/>
            <person name="Yang R."/>
            <person name="Briner A.E."/>
            <person name="Felis G.E."/>
            <person name="de Vos W.M."/>
            <person name="Barrangou R."/>
            <person name="Klaenhammer T.R."/>
            <person name="Caufield P.W."/>
            <person name="Cui Y."/>
            <person name="Zhang H."/>
            <person name="O'Toole P.W."/>
        </authorList>
    </citation>
    <scope>NUCLEOTIDE SEQUENCE [LARGE SCALE GENOMIC DNA]</scope>
    <source>
        <strain evidence="1 2">DSM 20623</strain>
    </source>
</reference>
<evidence type="ECO:0000313" key="1">
    <source>
        <dbReference type="EMBL" id="KRN57669.1"/>
    </source>
</evidence>
<dbReference type="AlphaFoldDB" id="A0A0R2I5D5"/>
<dbReference type="Pfam" id="PF09148">
    <property type="entry name" value="DUF1934"/>
    <property type="match status" value="1"/>
</dbReference>
<name>A0A0R2I5D5_CARDV</name>
<sequence length="142" mass="16192">MSLKKITPVNIQLSTTITQYEAVENHTFDVMGQATQMGDTLYLRYKEETDGEIPVTIKIEPDGTVGLIRAGETRTKLRFGKGERYVTHYTTPQGVVSLETMTNHLQISLMDQPFRGNLEIHYDLYMGKEKLGEYKLQLLFTA</sequence>
<gene>
    <name evidence="1" type="ORF">IV74_GL001617</name>
</gene>
<dbReference type="InterPro" id="IPR012674">
    <property type="entry name" value="Calycin"/>
</dbReference>
<dbReference type="RefSeq" id="WP_034571653.1">
    <property type="nucleotide sequence ID" value="NZ_JQBS01000003.1"/>
</dbReference>
<accession>A0A0R2I5D5</accession>
<evidence type="ECO:0000313" key="2">
    <source>
        <dbReference type="Proteomes" id="UP000051658"/>
    </source>
</evidence>
<dbReference type="Proteomes" id="UP000051658">
    <property type="component" value="Unassembled WGS sequence"/>
</dbReference>
<evidence type="ECO:0008006" key="3">
    <source>
        <dbReference type="Google" id="ProtNLM"/>
    </source>
</evidence>
<dbReference type="InterPro" id="IPR015231">
    <property type="entry name" value="DUF1934"/>
</dbReference>
<organism evidence="1 2">
    <name type="scientific">Carnobacterium divergens DSM 20623</name>
    <dbReference type="NCBI Taxonomy" id="1449336"/>
    <lineage>
        <taxon>Bacteria</taxon>
        <taxon>Bacillati</taxon>
        <taxon>Bacillota</taxon>
        <taxon>Bacilli</taxon>
        <taxon>Lactobacillales</taxon>
        <taxon>Carnobacteriaceae</taxon>
        <taxon>Carnobacterium</taxon>
    </lineage>
</organism>
<dbReference type="SUPFAM" id="SSF50814">
    <property type="entry name" value="Lipocalins"/>
    <property type="match status" value="1"/>
</dbReference>
<keyword evidence="2" id="KW-1185">Reference proteome</keyword>
<dbReference type="Gene3D" id="2.40.128.20">
    <property type="match status" value="1"/>
</dbReference>
<dbReference type="PATRIC" id="fig|1449336.4.peg.1649"/>
<protein>
    <recommendedName>
        <fullName evidence="3">DUF1934 domain-containing protein</fullName>
    </recommendedName>
</protein>